<evidence type="ECO:0000256" key="3">
    <source>
        <dbReference type="ARBA" id="ARBA00022840"/>
    </source>
</evidence>
<evidence type="ECO:0000313" key="5">
    <source>
        <dbReference type="EMBL" id="BBE42003.1"/>
    </source>
</evidence>
<dbReference type="SUPFAM" id="SSF52540">
    <property type="entry name" value="P-loop containing nucleoside triphosphate hydrolases"/>
    <property type="match status" value="1"/>
</dbReference>
<sequence length="246" mass="27621">MLQGLDLSFSVGQRLIFDGVSVETHKNELVSIVGPSGVGKSTLLRVLGMFIKPARGRVLLHGEEITEPTPKISLIHQSIATFPWMTALENVKLALVGRGLSKEEMDEMAERALEVVGLRGFENLYPKEMSGGMRQRVAIARALAADPYVLLMDEPFVHLDELTAERLRREIYSMIFNEQTTLESVVLVSHNLNEVVELADRIYVMRGSPAKIVGEIMVELERPRNQYDPMFSEYVNKVYSMLSIGE</sequence>
<evidence type="ECO:0000256" key="2">
    <source>
        <dbReference type="ARBA" id="ARBA00022741"/>
    </source>
</evidence>
<organism evidence="5 6">
    <name type="scientific">Conexivisphaera calida</name>
    <dbReference type="NCBI Taxonomy" id="1874277"/>
    <lineage>
        <taxon>Archaea</taxon>
        <taxon>Nitrososphaerota</taxon>
        <taxon>Conexivisphaeria</taxon>
        <taxon>Conexivisphaerales</taxon>
        <taxon>Conexivisphaeraceae</taxon>
        <taxon>Conexivisphaera</taxon>
    </lineage>
</organism>
<dbReference type="EMBL" id="AP018732">
    <property type="protein sequence ID" value="BBE42003.1"/>
    <property type="molecule type" value="Genomic_DNA"/>
</dbReference>
<dbReference type="GO" id="GO:0005524">
    <property type="term" value="F:ATP binding"/>
    <property type="evidence" value="ECO:0007669"/>
    <property type="project" value="UniProtKB-KW"/>
</dbReference>
<dbReference type="InterPro" id="IPR050166">
    <property type="entry name" value="ABC_transporter_ATP-bind"/>
</dbReference>
<dbReference type="InterPro" id="IPR027417">
    <property type="entry name" value="P-loop_NTPase"/>
</dbReference>
<feature type="domain" description="ABC transporter" evidence="4">
    <location>
        <begin position="2"/>
        <end position="232"/>
    </location>
</feature>
<dbReference type="PANTHER" id="PTHR42788:SF13">
    <property type="entry name" value="ALIPHATIC SULFONATES IMPORT ATP-BINDING PROTEIN SSUB"/>
    <property type="match status" value="1"/>
</dbReference>
<evidence type="ECO:0000256" key="1">
    <source>
        <dbReference type="ARBA" id="ARBA00022448"/>
    </source>
</evidence>
<dbReference type="SMART" id="SM00382">
    <property type="entry name" value="AAA"/>
    <property type="match status" value="1"/>
</dbReference>
<dbReference type="PROSITE" id="PS50893">
    <property type="entry name" value="ABC_TRANSPORTER_2"/>
    <property type="match status" value="1"/>
</dbReference>
<dbReference type="Proteomes" id="UP000509448">
    <property type="component" value="Chromosome"/>
</dbReference>
<dbReference type="PROSITE" id="PS00211">
    <property type="entry name" value="ABC_TRANSPORTER_1"/>
    <property type="match status" value="1"/>
</dbReference>
<reference evidence="5 6" key="1">
    <citation type="journal article" date="2019" name="ISME J.">
        <title>Isolation and characterization of a thermophilic sulfur- and iron-reducing thaumarchaeote from a terrestrial acidic hot spring.</title>
        <authorList>
            <person name="Kato S."/>
            <person name="Itoh T."/>
            <person name="Yuki M."/>
            <person name="Nagamori M."/>
            <person name="Ohnishi M."/>
            <person name="Uematsu K."/>
            <person name="Suzuki K."/>
            <person name="Takashina T."/>
            <person name="Ohkuma M."/>
        </authorList>
    </citation>
    <scope>NUCLEOTIDE SEQUENCE [LARGE SCALE GENOMIC DNA]</scope>
    <source>
        <strain evidence="5 6">NAS-02</strain>
    </source>
</reference>
<dbReference type="InterPro" id="IPR003439">
    <property type="entry name" value="ABC_transporter-like_ATP-bd"/>
</dbReference>
<protein>
    <submittedName>
        <fullName evidence="5">ABC transport system ATP-binding protein PA</fullName>
    </submittedName>
</protein>
<name>A0A4P2VEW3_9ARCH</name>
<keyword evidence="3 5" id="KW-0067">ATP-binding</keyword>
<accession>A0A4P2VEW3</accession>
<dbReference type="InterPro" id="IPR003593">
    <property type="entry name" value="AAA+_ATPase"/>
</dbReference>
<keyword evidence="1" id="KW-0813">Transport</keyword>
<dbReference type="PANTHER" id="PTHR42788">
    <property type="entry name" value="TAURINE IMPORT ATP-BINDING PROTEIN-RELATED"/>
    <property type="match status" value="1"/>
</dbReference>
<dbReference type="InterPro" id="IPR017871">
    <property type="entry name" value="ABC_transporter-like_CS"/>
</dbReference>
<dbReference type="KEGG" id="ccai:NAS2_0614"/>
<dbReference type="Pfam" id="PF00005">
    <property type="entry name" value="ABC_tran"/>
    <property type="match status" value="1"/>
</dbReference>
<gene>
    <name evidence="5" type="ORF">NAS2_0614</name>
</gene>
<dbReference type="Gene3D" id="3.40.50.300">
    <property type="entry name" value="P-loop containing nucleotide triphosphate hydrolases"/>
    <property type="match status" value="1"/>
</dbReference>
<evidence type="ECO:0000259" key="4">
    <source>
        <dbReference type="PROSITE" id="PS50893"/>
    </source>
</evidence>
<evidence type="ECO:0000313" key="6">
    <source>
        <dbReference type="Proteomes" id="UP000509448"/>
    </source>
</evidence>
<proteinExistence type="predicted"/>
<keyword evidence="2" id="KW-0547">Nucleotide-binding</keyword>
<dbReference type="AlphaFoldDB" id="A0A4P2VEW3"/>
<dbReference type="GO" id="GO:0016887">
    <property type="term" value="F:ATP hydrolysis activity"/>
    <property type="evidence" value="ECO:0007669"/>
    <property type="project" value="InterPro"/>
</dbReference>
<keyword evidence="6" id="KW-1185">Reference proteome</keyword>